<dbReference type="InterPro" id="IPR036291">
    <property type="entry name" value="NAD(P)-bd_dom_sf"/>
</dbReference>
<dbReference type="GO" id="GO:0051287">
    <property type="term" value="F:NAD binding"/>
    <property type="evidence" value="ECO:0007669"/>
    <property type="project" value="InterPro"/>
</dbReference>
<dbReference type="STRING" id="1009370.ALO_02506"/>
<evidence type="ECO:0000313" key="8">
    <source>
        <dbReference type="Proteomes" id="UP000003240"/>
    </source>
</evidence>
<evidence type="ECO:0000313" key="7">
    <source>
        <dbReference type="EMBL" id="EGO65447.1"/>
    </source>
</evidence>
<dbReference type="GO" id="GO:0016616">
    <property type="term" value="F:oxidoreductase activity, acting on the CH-OH group of donors, NAD or NADP as acceptor"/>
    <property type="evidence" value="ECO:0007669"/>
    <property type="project" value="InterPro"/>
</dbReference>
<name>F7NEN6_9FIRM</name>
<evidence type="ECO:0000259" key="5">
    <source>
        <dbReference type="Pfam" id="PF00389"/>
    </source>
</evidence>
<dbReference type="Proteomes" id="UP000003240">
    <property type="component" value="Unassembled WGS sequence"/>
</dbReference>
<protein>
    <submittedName>
        <fullName evidence="7">D-isomer specific 2-hydroxyacid dehydrogenase NAD-binding protein</fullName>
    </submittedName>
</protein>
<dbReference type="Pfam" id="PF00389">
    <property type="entry name" value="2-Hacid_dh"/>
    <property type="match status" value="1"/>
</dbReference>
<reference evidence="7 8" key="1">
    <citation type="journal article" date="2011" name="EMBO J.">
        <title>Structural diversity of bacterial flagellar motors.</title>
        <authorList>
            <person name="Chen S."/>
            <person name="Beeby M."/>
            <person name="Murphy G.E."/>
            <person name="Leadbetter J.R."/>
            <person name="Hendrixson D.R."/>
            <person name="Briegel A."/>
            <person name="Li Z."/>
            <person name="Shi J."/>
            <person name="Tocheva E.I."/>
            <person name="Muller A."/>
            <person name="Dobro M.J."/>
            <person name="Jensen G.J."/>
        </authorList>
    </citation>
    <scope>NUCLEOTIDE SEQUENCE [LARGE SCALE GENOMIC DNA]</scope>
    <source>
        <strain evidence="7 8">DSM 6540</strain>
    </source>
</reference>
<feature type="domain" description="D-isomer specific 2-hydroxyacid dehydrogenase NAD-binding" evidence="6">
    <location>
        <begin position="106"/>
        <end position="279"/>
    </location>
</feature>
<feature type="domain" description="D-isomer specific 2-hydroxyacid dehydrogenase catalytic" evidence="5">
    <location>
        <begin position="37"/>
        <end position="310"/>
    </location>
</feature>
<dbReference type="Pfam" id="PF02826">
    <property type="entry name" value="2-Hacid_dh_C"/>
    <property type="match status" value="1"/>
</dbReference>
<dbReference type="OrthoDB" id="9805416at2"/>
<dbReference type="CDD" id="cd05300">
    <property type="entry name" value="2-Hacid_dh_1"/>
    <property type="match status" value="1"/>
</dbReference>
<evidence type="ECO:0000256" key="4">
    <source>
        <dbReference type="RuleBase" id="RU003719"/>
    </source>
</evidence>
<dbReference type="RefSeq" id="WP_004092485.1">
    <property type="nucleotide sequence ID" value="NZ_AFGF01000017.1"/>
</dbReference>
<proteinExistence type="inferred from homology"/>
<evidence type="ECO:0000256" key="2">
    <source>
        <dbReference type="ARBA" id="ARBA00023002"/>
    </source>
</evidence>
<keyword evidence="8" id="KW-1185">Reference proteome</keyword>
<dbReference type="InterPro" id="IPR006139">
    <property type="entry name" value="D-isomer_2_OHA_DH_cat_dom"/>
</dbReference>
<keyword evidence="3" id="KW-0520">NAD</keyword>
<dbReference type="SUPFAM" id="SSF51735">
    <property type="entry name" value="NAD(P)-binding Rossmann-fold domains"/>
    <property type="match status" value="1"/>
</dbReference>
<gene>
    <name evidence="7" type="ORF">ALO_02506</name>
</gene>
<evidence type="ECO:0000256" key="3">
    <source>
        <dbReference type="ARBA" id="ARBA00023027"/>
    </source>
</evidence>
<dbReference type="AlphaFoldDB" id="F7NEN6"/>
<dbReference type="PANTHER" id="PTHR43333:SF1">
    <property type="entry name" value="D-ISOMER SPECIFIC 2-HYDROXYACID DEHYDROGENASE NAD-BINDING DOMAIN-CONTAINING PROTEIN"/>
    <property type="match status" value="1"/>
</dbReference>
<dbReference type="PANTHER" id="PTHR43333">
    <property type="entry name" value="2-HACID_DH_C DOMAIN-CONTAINING PROTEIN"/>
    <property type="match status" value="1"/>
</dbReference>
<sequence>MPALNVLFLNPLAERHTQTITNMIPDTSVISCDLAHAPEYIENTDILVAWGFADIRRLYLAAPKLKWVHALSAGVENLVFPEIQQSNTILTNSRGIHGIPVSEHVFAFMLAFTRGFNLFIRQQQQHIWKRVEPQEIHEKTIGIVGLGSIGREIAKRAKGLGMHVLATKRTATTEIFVDKMYPAERMNEMLSQCDFVVVTLPLTEDTKGLFRLEQFSAMKRTAYFINIARGAVVCQPDLADALEQGLIQGAGLDVFEHEPLPAESPLWDMSNVIITPHVAALSPHYLDRAVKLFADNLLRYVNDREMFNVIDKVKGY</sequence>
<dbReference type="Gene3D" id="3.40.50.720">
    <property type="entry name" value="NAD(P)-binding Rossmann-like Domain"/>
    <property type="match status" value="2"/>
</dbReference>
<accession>F7NEN6</accession>
<dbReference type="eggNOG" id="COG0111">
    <property type="taxonomic scope" value="Bacteria"/>
</dbReference>
<comment type="similarity">
    <text evidence="1 4">Belongs to the D-isomer specific 2-hydroxyacid dehydrogenase family.</text>
</comment>
<dbReference type="EMBL" id="AFGF01000017">
    <property type="protein sequence ID" value="EGO65447.1"/>
    <property type="molecule type" value="Genomic_DNA"/>
</dbReference>
<dbReference type="InterPro" id="IPR006140">
    <property type="entry name" value="D-isomer_DH_NAD-bd"/>
</dbReference>
<comment type="caution">
    <text evidence="7">The sequence shown here is derived from an EMBL/GenBank/DDBJ whole genome shotgun (WGS) entry which is preliminary data.</text>
</comment>
<evidence type="ECO:0000259" key="6">
    <source>
        <dbReference type="Pfam" id="PF02826"/>
    </source>
</evidence>
<dbReference type="SUPFAM" id="SSF52283">
    <property type="entry name" value="Formate/glycerate dehydrogenase catalytic domain-like"/>
    <property type="match status" value="1"/>
</dbReference>
<evidence type="ECO:0000256" key="1">
    <source>
        <dbReference type="ARBA" id="ARBA00005854"/>
    </source>
</evidence>
<dbReference type="FunFam" id="3.40.50.720:FF:000363">
    <property type="entry name" value="D-isomer specific 2-hydroxyacid dehydrogenase"/>
    <property type="match status" value="1"/>
</dbReference>
<organism evidence="7 8">
    <name type="scientific">Acetonema longum DSM 6540</name>
    <dbReference type="NCBI Taxonomy" id="1009370"/>
    <lineage>
        <taxon>Bacteria</taxon>
        <taxon>Bacillati</taxon>
        <taxon>Bacillota</taxon>
        <taxon>Negativicutes</taxon>
        <taxon>Acetonemataceae</taxon>
        <taxon>Acetonema</taxon>
    </lineage>
</organism>
<keyword evidence="2 4" id="KW-0560">Oxidoreductase</keyword>